<dbReference type="AlphaFoldDB" id="A0A0F9UQF8"/>
<reference evidence="1" key="1">
    <citation type="journal article" date="2015" name="Nature">
        <title>Complex archaea that bridge the gap between prokaryotes and eukaryotes.</title>
        <authorList>
            <person name="Spang A."/>
            <person name="Saw J.H."/>
            <person name="Jorgensen S.L."/>
            <person name="Zaremba-Niedzwiedzka K."/>
            <person name="Martijn J."/>
            <person name="Lind A.E."/>
            <person name="van Eijk R."/>
            <person name="Schleper C."/>
            <person name="Guy L."/>
            <person name="Ettema T.J."/>
        </authorList>
    </citation>
    <scope>NUCLEOTIDE SEQUENCE</scope>
</reference>
<dbReference type="EMBL" id="LAZR01000071">
    <property type="protein sequence ID" value="KKN95375.1"/>
    <property type="molecule type" value="Genomic_DNA"/>
</dbReference>
<protein>
    <recommendedName>
        <fullName evidence="2">Flagellar basal-body/hook protein C-terminal domain-containing protein</fullName>
    </recommendedName>
</protein>
<sequence length="102" mass="10479">MATLDLMSSGMNSVRQGQYRANTAAAEIARLGVPSEPTAAASIPLQPATGQAAATTQVDTNRPVNLVDSLVELQRGRQEVEAGASVIDTASEVLGTLLDVTA</sequence>
<proteinExistence type="predicted"/>
<organism evidence="1">
    <name type="scientific">marine sediment metagenome</name>
    <dbReference type="NCBI Taxonomy" id="412755"/>
    <lineage>
        <taxon>unclassified sequences</taxon>
        <taxon>metagenomes</taxon>
        <taxon>ecological metagenomes</taxon>
    </lineage>
</organism>
<comment type="caution">
    <text evidence="1">The sequence shown here is derived from an EMBL/GenBank/DDBJ whole genome shotgun (WGS) entry which is preliminary data.</text>
</comment>
<name>A0A0F9UQF8_9ZZZZ</name>
<gene>
    <name evidence="1" type="ORF">LCGC14_0179020</name>
</gene>
<accession>A0A0F9UQF8</accession>
<evidence type="ECO:0008006" key="2">
    <source>
        <dbReference type="Google" id="ProtNLM"/>
    </source>
</evidence>
<evidence type="ECO:0000313" key="1">
    <source>
        <dbReference type="EMBL" id="KKN95375.1"/>
    </source>
</evidence>